<comment type="caution">
    <text evidence="1">The sequence shown here is derived from an EMBL/GenBank/DDBJ whole genome shotgun (WGS) entry which is preliminary data.</text>
</comment>
<reference evidence="1 2" key="1">
    <citation type="journal article" date="2020" name="Syst. Appl. Microbiol.">
        <title>Alienimonas chondri sp. nov., a novel planctomycete isolated from the biofilm of the red alga Chondrus crispus.</title>
        <authorList>
            <person name="Vitorino I."/>
            <person name="Albuquerque L."/>
            <person name="Wiegand S."/>
            <person name="Kallscheuer N."/>
            <person name="da Costa M.S."/>
            <person name="Lobo-da-Cunha A."/>
            <person name="Jogler C."/>
            <person name="Lage O.M."/>
        </authorList>
    </citation>
    <scope>NUCLEOTIDE SEQUENCE [LARGE SCALE GENOMIC DNA]</scope>
    <source>
        <strain evidence="1 2">LzC2</strain>
    </source>
</reference>
<evidence type="ECO:0000313" key="1">
    <source>
        <dbReference type="EMBL" id="NNJ27324.1"/>
    </source>
</evidence>
<dbReference type="RefSeq" id="WP_206678765.1">
    <property type="nucleotide sequence ID" value="NZ_WTPX01000140.1"/>
</dbReference>
<name>A0ABX1VGR5_9PLAN</name>
<proteinExistence type="predicted"/>
<gene>
    <name evidence="1" type="ORF">LzC2_34260</name>
</gene>
<dbReference type="Gene3D" id="1.20.120.450">
    <property type="entry name" value="dinb family like domain"/>
    <property type="match status" value="1"/>
</dbReference>
<dbReference type="InterPro" id="IPR011463">
    <property type="entry name" value="DUF1569"/>
</dbReference>
<protein>
    <recommendedName>
        <fullName evidence="3">DUF1569 domain-containing protein</fullName>
    </recommendedName>
</protein>
<dbReference type="InterPro" id="IPR034660">
    <property type="entry name" value="DinB/YfiT-like"/>
</dbReference>
<keyword evidence="2" id="KW-1185">Reference proteome</keyword>
<evidence type="ECO:0000313" key="2">
    <source>
        <dbReference type="Proteomes" id="UP000609651"/>
    </source>
</evidence>
<organism evidence="1 2">
    <name type="scientific">Alienimonas chondri</name>
    <dbReference type="NCBI Taxonomy" id="2681879"/>
    <lineage>
        <taxon>Bacteria</taxon>
        <taxon>Pseudomonadati</taxon>
        <taxon>Planctomycetota</taxon>
        <taxon>Planctomycetia</taxon>
        <taxon>Planctomycetales</taxon>
        <taxon>Planctomycetaceae</taxon>
        <taxon>Alienimonas</taxon>
    </lineage>
</organism>
<accession>A0ABX1VGR5</accession>
<dbReference type="SUPFAM" id="SSF109854">
    <property type="entry name" value="DinB/YfiT-like putative metalloenzymes"/>
    <property type="match status" value="1"/>
</dbReference>
<dbReference type="Proteomes" id="UP000609651">
    <property type="component" value="Unassembled WGS sequence"/>
</dbReference>
<sequence length="155" mass="17373">MRRALQFDRLDDCVAECRSLLRTGYLQNGNWTLAQICRHLRLTIEANLRGYPAWMTVLGFPLRPVLRRWMLPRLLAGDSPSGVKTAGMFVPDSALNDADEVDALSRCVEQFLAHSGDLHAHPGFGRMTHEEFGRFHAAHAAHHLSFLAVAEPRSA</sequence>
<evidence type="ECO:0008006" key="3">
    <source>
        <dbReference type="Google" id="ProtNLM"/>
    </source>
</evidence>
<dbReference type="Pfam" id="PF07606">
    <property type="entry name" value="DUF1569"/>
    <property type="match status" value="1"/>
</dbReference>
<dbReference type="EMBL" id="WTPX01000140">
    <property type="protein sequence ID" value="NNJ27324.1"/>
    <property type="molecule type" value="Genomic_DNA"/>
</dbReference>